<dbReference type="GO" id="GO:0006355">
    <property type="term" value="P:regulation of DNA-templated transcription"/>
    <property type="evidence" value="ECO:0007669"/>
    <property type="project" value="UniProtKB-UniRule"/>
</dbReference>
<evidence type="ECO:0000256" key="5">
    <source>
        <dbReference type="ARBA" id="ARBA00023015"/>
    </source>
</evidence>
<protein>
    <recommendedName>
        <fullName evidence="2 10">Telomeric repeat-binding factor 2-interacting protein 1</fullName>
        <shortName evidence="10">TERF2-interacting telomeric protein 1</shortName>
    </recommendedName>
    <alternativeName>
        <fullName evidence="9 10">Repressor/activator protein 1 homolog</fullName>
    </alternativeName>
</protein>
<keyword evidence="8 10" id="KW-0539">Nucleus</keyword>
<dbReference type="STRING" id="7739.C3XRX4"/>
<evidence type="ECO:0000256" key="8">
    <source>
        <dbReference type="ARBA" id="ARBA00023242"/>
    </source>
</evidence>
<evidence type="ECO:0000259" key="12">
    <source>
        <dbReference type="Pfam" id="PF08914"/>
    </source>
</evidence>
<evidence type="ECO:0000256" key="3">
    <source>
        <dbReference type="ARBA" id="ARBA00022454"/>
    </source>
</evidence>
<feature type="compositionally biased region" description="Polar residues" evidence="11">
    <location>
        <begin position="692"/>
        <end position="708"/>
    </location>
</feature>
<dbReference type="PANTHER" id="PTHR16466:SF6">
    <property type="entry name" value="TELOMERIC REPEAT-BINDING FACTOR 2-INTERACTING PROTEIN 1"/>
    <property type="match status" value="1"/>
</dbReference>
<dbReference type="InterPro" id="IPR039595">
    <property type="entry name" value="TE2IP/Rap1"/>
</dbReference>
<dbReference type="GO" id="GO:0000781">
    <property type="term" value="C:chromosome, telomeric region"/>
    <property type="evidence" value="ECO:0007669"/>
    <property type="project" value="UniProtKB-SubCell"/>
</dbReference>
<keyword evidence="5 10" id="KW-0805">Transcription regulation</keyword>
<name>C3XRX4_BRAFL</name>
<dbReference type="eggNOG" id="ENOG502T5U3">
    <property type="taxonomic scope" value="Eukaryota"/>
</dbReference>
<evidence type="ECO:0000256" key="10">
    <source>
        <dbReference type="RuleBase" id="RU367107"/>
    </source>
</evidence>
<dbReference type="Pfam" id="PF08914">
    <property type="entry name" value="Myb_Rap1"/>
    <property type="match status" value="1"/>
</dbReference>
<keyword evidence="4 10" id="KW-0779">Telomere</keyword>
<dbReference type="PANTHER" id="PTHR16466">
    <property type="entry name" value="TELOMERE REPEAT-BINDING FACTOR 2-INTERACTING PROTEIN 1"/>
    <property type="match status" value="1"/>
</dbReference>
<comment type="subcellular location">
    <subcellularLocation>
        <location evidence="10">Nucleus</location>
    </subcellularLocation>
    <subcellularLocation>
        <location evidence="10">Chromosome</location>
        <location evidence="10">Telomere</location>
    </subcellularLocation>
</comment>
<evidence type="ECO:0000256" key="11">
    <source>
        <dbReference type="SAM" id="MobiDB-lite"/>
    </source>
</evidence>
<organism>
    <name type="scientific">Branchiostoma floridae</name>
    <name type="common">Florida lancelet</name>
    <name type="synonym">Amphioxus</name>
    <dbReference type="NCBI Taxonomy" id="7739"/>
    <lineage>
        <taxon>Eukaryota</taxon>
        <taxon>Metazoa</taxon>
        <taxon>Chordata</taxon>
        <taxon>Cephalochordata</taxon>
        <taxon>Leptocardii</taxon>
        <taxon>Amphioxiformes</taxon>
        <taxon>Branchiostomatidae</taxon>
        <taxon>Branchiostoma</taxon>
    </lineage>
</organism>
<evidence type="ECO:0000256" key="7">
    <source>
        <dbReference type="ARBA" id="ARBA00023163"/>
    </source>
</evidence>
<reference evidence="13" key="1">
    <citation type="journal article" date="2008" name="Nature">
        <title>The amphioxus genome and the evolution of the chordate karyotype.</title>
        <authorList>
            <consortium name="US DOE Joint Genome Institute (JGI-PGF)"/>
            <person name="Putnam N.H."/>
            <person name="Butts T."/>
            <person name="Ferrier D.E.K."/>
            <person name="Furlong R.F."/>
            <person name="Hellsten U."/>
            <person name="Kawashima T."/>
            <person name="Robinson-Rechavi M."/>
            <person name="Shoguchi E."/>
            <person name="Terry A."/>
            <person name="Yu J.-K."/>
            <person name="Benito-Gutierrez E.L."/>
            <person name="Dubchak I."/>
            <person name="Garcia-Fernandez J."/>
            <person name="Gibson-Brown J.J."/>
            <person name="Grigoriev I.V."/>
            <person name="Horton A.C."/>
            <person name="de Jong P.J."/>
            <person name="Jurka J."/>
            <person name="Kapitonov V.V."/>
            <person name="Kohara Y."/>
            <person name="Kuroki Y."/>
            <person name="Lindquist E."/>
            <person name="Lucas S."/>
            <person name="Osoegawa K."/>
            <person name="Pennacchio L.A."/>
            <person name="Salamov A.A."/>
            <person name="Satou Y."/>
            <person name="Sauka-Spengler T."/>
            <person name="Schmutz J."/>
            <person name="Shin-I T."/>
            <person name="Toyoda A."/>
            <person name="Bronner-Fraser M."/>
            <person name="Fujiyama A."/>
            <person name="Holland L.Z."/>
            <person name="Holland P.W.H."/>
            <person name="Satoh N."/>
            <person name="Rokhsar D.S."/>
        </authorList>
    </citation>
    <scope>NUCLEOTIDE SEQUENCE [LARGE SCALE GENOMIC DNA]</scope>
    <source>
        <strain evidence="13">S238N-H82</strain>
        <tissue evidence="13">Testes</tissue>
    </source>
</reference>
<feature type="region of interest" description="Disordered" evidence="11">
    <location>
        <begin position="657"/>
        <end position="781"/>
    </location>
</feature>
<proteinExistence type="inferred from homology"/>
<feature type="compositionally biased region" description="Basic and acidic residues" evidence="11">
    <location>
        <begin position="665"/>
        <end position="686"/>
    </location>
</feature>
<keyword evidence="7 10" id="KW-0804">Transcription</keyword>
<gene>
    <name evidence="13" type="ORF">BRAFLDRAFT_123906</name>
</gene>
<dbReference type="FunFam" id="1.10.10.60:FF:000246">
    <property type="entry name" value="Telomeric repeat-binding factor 2-interacting protein 1"/>
    <property type="match status" value="1"/>
</dbReference>
<feature type="region of interest" description="Disordered" evidence="11">
    <location>
        <begin position="30"/>
        <end position="66"/>
    </location>
</feature>
<evidence type="ECO:0000313" key="13">
    <source>
        <dbReference type="EMBL" id="EEN69442.1"/>
    </source>
</evidence>
<evidence type="ECO:0000256" key="9">
    <source>
        <dbReference type="ARBA" id="ARBA00032471"/>
    </source>
</evidence>
<sequence>MTAQDPLVFEITPYLPSRYHKSALAHTDSISGPHVPALATRPSFGPHSPALTHTDSNSGPHVAAPAHTSQLWPARLAADGKGGEHMYSYKYILDCVERNALLPLEPYKVSTVVSSDSATSAKGARREHFERYESINILMYIAKHGGEKPPVSGKKMWKDMQLFKVTKHPWSSMRSHYLKQLRGNEEEYQIKDRMRLLNMTGKELKELMGDAPPNNEDEEDINDMVNDNLGKEKAKMQPEVETGVPPYMVHNANMPPDVESLPEYAEVGNQPHLKTFLTKQQNMNHLTSPAPYASTSVVDTNLNENLNLEKSVSENGSEKWMPTFTREKRKNERRTPDAYTPDHKVNNDIYPQENSEGSQMSTSLSNPMYDNRPRSPYSDGSATDASSRRRRRAQNKPLVPPLNWADLLTPAPEHPPPSKVDSSPGTLPRSPYSSSHRSDRPTPDSPNTDVTLPCLPAHLEDTGQEPGLRIELPGYGYLDAPSDADTSVRDEDFENRDYDRERHLGEQTPASSMGDLESSVTAHPHSVITLLAVFLDLHINASATDDNDSVTTVSNRSSAAESSDGFFFTDADFASAAAAAAESAGLTVQGSIVSYPNAVDDSCQFYSQNLPEYAEVGNQPHLKTFLTKQQNMNHLTSPAPYASTSVVDTNLNENLNLEKSVSENGSEKWKNERRTPDAYTPDHKVNNDMYPQENSEGSQMSTSLSNPMYDNRPRSPYSDGSATDASSRRRRRAQNKPLVPPLNWADLLTPAPEHPPPSKVDSSPGTLPRSPYSSSHRSDSEEVLQQDLDVVLAIIQKLLHAVQSLKAKQKWWTGFLWGFPS</sequence>
<keyword evidence="3 10" id="KW-0158">Chromosome</keyword>
<dbReference type="EMBL" id="GG666456">
    <property type="protein sequence ID" value="EEN69442.1"/>
    <property type="molecule type" value="Genomic_DNA"/>
</dbReference>
<keyword evidence="6 10" id="KW-0010">Activator</keyword>
<feature type="domain" description="TERF2-interacting telomeric protein 1 Myb" evidence="12">
    <location>
        <begin position="129"/>
        <end position="188"/>
    </location>
</feature>
<feature type="region of interest" description="Disordered" evidence="11">
    <location>
        <begin position="308"/>
        <end position="490"/>
    </location>
</feature>
<dbReference type="InterPro" id="IPR015010">
    <property type="entry name" value="TERF2IP_Myb"/>
</dbReference>
<evidence type="ECO:0000256" key="6">
    <source>
        <dbReference type="ARBA" id="ARBA00023159"/>
    </source>
</evidence>
<accession>C3XRX4</accession>
<evidence type="ECO:0000256" key="1">
    <source>
        <dbReference type="ARBA" id="ARBA00010467"/>
    </source>
</evidence>
<dbReference type="GO" id="GO:0010833">
    <property type="term" value="P:telomere maintenance via telomere lengthening"/>
    <property type="evidence" value="ECO:0007669"/>
    <property type="project" value="UniProtKB-UniRule"/>
</dbReference>
<evidence type="ECO:0000256" key="2">
    <source>
        <dbReference type="ARBA" id="ARBA00017805"/>
    </source>
</evidence>
<feature type="compositionally biased region" description="Polar residues" evidence="11">
    <location>
        <begin position="352"/>
        <end position="368"/>
    </location>
</feature>
<comment type="function">
    <text evidence="10">Acts both as a regulator of telomere function and as a transcription regulator. Involved in the regulation of telomere length and protection as a component of the shelterin complex (telosome). Does not bind DNA directly: recruited to telomeric double-stranded 5'-TTAGGG-3' repeats via its interaction with terf2. Independently of its function in telomeres, also acts as a transcription regulator: recruited to extratelomeric 5'-TTAGGG-3' sites via its association with terf2 or other factors, and regulates gene expression.</text>
</comment>
<comment type="similarity">
    <text evidence="1 10">Belongs to the RAP1 family.</text>
</comment>
<feature type="compositionally biased region" description="Polar residues" evidence="11">
    <location>
        <begin position="420"/>
        <end position="435"/>
    </location>
</feature>
<dbReference type="GO" id="GO:0005654">
    <property type="term" value="C:nucleoplasm"/>
    <property type="evidence" value="ECO:0007669"/>
    <property type="project" value="UniProtKB-ARBA"/>
</dbReference>
<comment type="subunit">
    <text evidence="10">Homodimer.</text>
</comment>
<feature type="compositionally biased region" description="Basic and acidic residues" evidence="11">
    <location>
        <begin position="325"/>
        <end position="346"/>
    </location>
</feature>
<evidence type="ECO:0000256" key="4">
    <source>
        <dbReference type="ARBA" id="ARBA00022895"/>
    </source>
</evidence>
<dbReference type="AlphaFoldDB" id="C3XRX4"/>
<dbReference type="InParanoid" id="C3XRX4"/>
<dbReference type="Gene3D" id="1.10.10.60">
    <property type="entry name" value="Homeodomain-like"/>
    <property type="match status" value="1"/>
</dbReference>